<evidence type="ECO:0000313" key="4">
    <source>
        <dbReference type="Proteomes" id="UP000245926"/>
    </source>
</evidence>
<proteinExistence type="predicted"/>
<feature type="domain" description="TadE-like" evidence="2">
    <location>
        <begin position="27"/>
        <end position="69"/>
    </location>
</feature>
<dbReference type="KEGG" id="mets:DK389_02520"/>
<sequence>MSAPPSRTCTAERPAARIRDFAGDGRGTSSVEFALVALPFIAVLCVIFEAAFLFLSQQTLDVAVDRASRALRTGEFQDRADGTDPADRLRRIMCGRRTVFFRCDDLRLDLTRTGSFASNQIPPAYDGQKKDFVVSFGTHFECPEGSDVVALRAAVPVTRPFSFLDVSGSAMAGGRQLLTTTAIFRTEPYSGKSCT</sequence>
<evidence type="ECO:0000313" key="3">
    <source>
        <dbReference type="EMBL" id="AWN39610.1"/>
    </source>
</evidence>
<organism evidence="3 4">
    <name type="scientific">Methylobacterium durans</name>
    <dbReference type="NCBI Taxonomy" id="2202825"/>
    <lineage>
        <taxon>Bacteria</taxon>
        <taxon>Pseudomonadati</taxon>
        <taxon>Pseudomonadota</taxon>
        <taxon>Alphaproteobacteria</taxon>
        <taxon>Hyphomicrobiales</taxon>
        <taxon>Methylobacteriaceae</taxon>
        <taxon>Methylobacterium</taxon>
    </lineage>
</organism>
<keyword evidence="1" id="KW-0812">Transmembrane</keyword>
<dbReference type="EMBL" id="CP029550">
    <property type="protein sequence ID" value="AWN39610.1"/>
    <property type="molecule type" value="Genomic_DNA"/>
</dbReference>
<protein>
    <recommendedName>
        <fullName evidence="2">TadE-like domain-containing protein</fullName>
    </recommendedName>
</protein>
<dbReference type="AlphaFoldDB" id="A0A2U8W283"/>
<reference evidence="4" key="1">
    <citation type="submission" date="2018-05" db="EMBL/GenBank/DDBJ databases">
        <title>Complete Genome Sequence of Methylobacterium sp. 17SD2-17.</title>
        <authorList>
            <person name="Srinivasan S."/>
        </authorList>
    </citation>
    <scope>NUCLEOTIDE SEQUENCE [LARGE SCALE GENOMIC DNA]</scope>
    <source>
        <strain evidence="4">17SD2-17</strain>
    </source>
</reference>
<keyword evidence="1" id="KW-0472">Membrane</keyword>
<feature type="transmembrane region" description="Helical" evidence="1">
    <location>
        <begin position="33"/>
        <end position="55"/>
    </location>
</feature>
<gene>
    <name evidence="3" type="ORF">DK389_02520</name>
</gene>
<dbReference type="RefSeq" id="WP_109887299.1">
    <property type="nucleotide sequence ID" value="NZ_CP029550.1"/>
</dbReference>
<keyword evidence="1" id="KW-1133">Transmembrane helix</keyword>
<evidence type="ECO:0000259" key="2">
    <source>
        <dbReference type="Pfam" id="PF07811"/>
    </source>
</evidence>
<evidence type="ECO:0000256" key="1">
    <source>
        <dbReference type="SAM" id="Phobius"/>
    </source>
</evidence>
<name>A0A2U8W283_9HYPH</name>
<keyword evidence="4" id="KW-1185">Reference proteome</keyword>
<dbReference type="Proteomes" id="UP000245926">
    <property type="component" value="Chromosome"/>
</dbReference>
<dbReference type="Pfam" id="PF07811">
    <property type="entry name" value="TadE"/>
    <property type="match status" value="1"/>
</dbReference>
<dbReference type="OrthoDB" id="7349713at2"/>
<dbReference type="InterPro" id="IPR012495">
    <property type="entry name" value="TadE-like_dom"/>
</dbReference>
<accession>A0A2U8W283</accession>